<dbReference type="RefSeq" id="WP_184562501.1">
    <property type="nucleotide sequence ID" value="NZ_JACIEI010000001.1"/>
</dbReference>
<dbReference type="EMBL" id="JACIEI010000001">
    <property type="protein sequence ID" value="MBB3992946.1"/>
    <property type="molecule type" value="Genomic_DNA"/>
</dbReference>
<feature type="compositionally biased region" description="Low complexity" evidence="1">
    <location>
        <begin position="302"/>
        <end position="311"/>
    </location>
</feature>
<evidence type="ECO:0000313" key="3">
    <source>
        <dbReference type="Proteomes" id="UP000530268"/>
    </source>
</evidence>
<dbReference type="Proteomes" id="UP000530268">
    <property type="component" value="Unassembled WGS sequence"/>
</dbReference>
<evidence type="ECO:0000256" key="1">
    <source>
        <dbReference type="SAM" id="MobiDB-lite"/>
    </source>
</evidence>
<dbReference type="AlphaFoldDB" id="A0A7W6E1E6"/>
<dbReference type="InterPro" id="IPR036514">
    <property type="entry name" value="SGNH_hydro_sf"/>
</dbReference>
<dbReference type="GO" id="GO:0016788">
    <property type="term" value="F:hydrolase activity, acting on ester bonds"/>
    <property type="evidence" value="ECO:0007669"/>
    <property type="project" value="UniProtKB-ARBA"/>
</dbReference>
<accession>A0A7W6E1E6</accession>
<proteinExistence type="predicted"/>
<protein>
    <submittedName>
        <fullName evidence="2">Uncharacterized protein</fullName>
    </submittedName>
</protein>
<evidence type="ECO:0000313" key="2">
    <source>
        <dbReference type="EMBL" id="MBB3992946.1"/>
    </source>
</evidence>
<keyword evidence="3" id="KW-1185">Reference proteome</keyword>
<name>A0A7W6E1E6_9RHOB</name>
<sequence>MSDLVSIVFSVVMVGHSLFGTTGPDMLDAALDATSESVEVRAQIINGAPLKYNWENSDTAEGIDARMVLPQGTTTDLILTEAIPLANHLKWSETDLYAQAFAGLALSGMPDARVFVQETWHSLKSGTGEAVEFDEKADLPWRVRLQEDLSDWENIVAMLRGGVPDAENRVQLIPAGQALARLDDAIAAGEVPGINTINAVFDDDIHLNTVGHYFVSMVQYAVLTGASPQGLPFRVKDRYGKVFEGLDAETAAVLQSVAREAVEGYQAGEVVAAPVRLAAAPVDVSADEVNSKAEAEAEAEVAEPAQQLAEPADPPTPTKPELAPVVQNAAPAVAADPIAVGLAPVTDWSAQQPFLDLMKTARPWLGHLNGQFGGIEYEEMVKAGHIDPQGWVLSLPRTAGSVGTMILTDLPEAAAASLEGRYMLRFEGAGVVEVAGRATNIRYGRGEVQFDYSPGPGSVEIRIQRTNKSNPVRNITVVREERLALWESGAVFNPDWTARLAPFDTLRMMDWMETNNSTQSLWADRPLSLDASWAHDGVPLEVMLALANSLGKNIWINIPHLADDAYVQAFAKAVRNGLDPALKVYVEYSNEVWNFQFAQSRWADAQAQARWDKAEVGTQFYAMRAAEVARIWSAEFKNTPAQLVNVISTQTGWLGLEDNILNAPLVVAEGTPKPSEAFDAYAVSGYFGGILGLEARGEAVTAWLDESLKRATETATAQGLTGAALAEAINATQYDYATTLAAQELTDGSVSGQNVDTVSDLQTRVWPYHAQVANKAGLEMIMYEGGSHIVGIGAQVDDARLTDFFQYFNYTPEMGRLYTALLEGWKAAGGKLFNAYADVYVPTKWGSWGALRHLDDSNPRWDALVAGR</sequence>
<comment type="caution">
    <text evidence="2">The sequence shown here is derived from an EMBL/GenBank/DDBJ whole genome shotgun (WGS) entry which is preliminary data.</text>
</comment>
<dbReference type="Gene3D" id="3.40.50.1110">
    <property type="entry name" value="SGNH hydrolase"/>
    <property type="match status" value="1"/>
</dbReference>
<reference evidence="2 3" key="1">
    <citation type="submission" date="2020-08" db="EMBL/GenBank/DDBJ databases">
        <title>Genomic Encyclopedia of Type Strains, Phase IV (KMG-IV): sequencing the most valuable type-strain genomes for metagenomic binning, comparative biology and taxonomic classification.</title>
        <authorList>
            <person name="Goeker M."/>
        </authorList>
    </citation>
    <scope>NUCLEOTIDE SEQUENCE [LARGE SCALE GENOMIC DNA]</scope>
    <source>
        <strain evidence="2 3">DSM 102234</strain>
    </source>
</reference>
<gene>
    <name evidence="2" type="ORF">GGR95_000565</name>
</gene>
<feature type="region of interest" description="Disordered" evidence="1">
    <location>
        <begin position="301"/>
        <end position="322"/>
    </location>
</feature>
<organism evidence="2 3">
    <name type="scientific">Sulfitobacter undariae</name>
    <dbReference type="NCBI Taxonomy" id="1563671"/>
    <lineage>
        <taxon>Bacteria</taxon>
        <taxon>Pseudomonadati</taxon>
        <taxon>Pseudomonadota</taxon>
        <taxon>Alphaproteobacteria</taxon>
        <taxon>Rhodobacterales</taxon>
        <taxon>Roseobacteraceae</taxon>
        <taxon>Sulfitobacter</taxon>
    </lineage>
</organism>